<dbReference type="PANTHER" id="PTHR31311:SF5">
    <property type="entry name" value="XYLOGLUCAN 6-XYLOSYLTRANSFERASE 2"/>
    <property type="match status" value="1"/>
</dbReference>
<name>A0A6A2YQH4_HIBSY</name>
<evidence type="ECO:0000259" key="6">
    <source>
        <dbReference type="Pfam" id="PF00085"/>
    </source>
</evidence>
<dbReference type="GO" id="GO:0000139">
    <property type="term" value="C:Golgi membrane"/>
    <property type="evidence" value="ECO:0007669"/>
    <property type="project" value="UniProtKB-SubCell"/>
</dbReference>
<dbReference type="GO" id="GO:0035252">
    <property type="term" value="F:UDP-xylosyltransferase activity"/>
    <property type="evidence" value="ECO:0007669"/>
    <property type="project" value="TreeGrafter"/>
</dbReference>
<sequence length="181" mass="21054">MVKFSSQAFLSTVLFEFYGPWCGHCRKLAPILDEVAVHHEKDANVLIAKFFFAEKWALDLLDDWAPMDPKGKTREEAEEVLTREHKYRPVSDADDRSAMVYLLAAQREKWGDEVYLENVYYLQGDNRLPLVTHFVGCKPCGKLDNYPVDKCFKLMDRAFKFGENQILQMYEFDTKPIIPSC</sequence>
<dbReference type="EMBL" id="VEPZ02001303">
    <property type="protein sequence ID" value="KAE8681620.1"/>
    <property type="molecule type" value="Genomic_DNA"/>
</dbReference>
<dbReference type="InterPro" id="IPR013766">
    <property type="entry name" value="Thioredoxin_domain"/>
</dbReference>
<feature type="domain" description="Thioredoxin" evidence="6">
    <location>
        <begin position="12"/>
        <end position="49"/>
    </location>
</feature>
<dbReference type="AlphaFoldDB" id="A0A6A2YQH4"/>
<gene>
    <name evidence="7" type="ORF">F3Y22_tig00111311pilonHSYRG00126</name>
</gene>
<organism evidence="7 8">
    <name type="scientific">Hibiscus syriacus</name>
    <name type="common">Rose of Sharon</name>
    <dbReference type="NCBI Taxonomy" id="106335"/>
    <lineage>
        <taxon>Eukaryota</taxon>
        <taxon>Viridiplantae</taxon>
        <taxon>Streptophyta</taxon>
        <taxon>Embryophyta</taxon>
        <taxon>Tracheophyta</taxon>
        <taxon>Spermatophyta</taxon>
        <taxon>Magnoliopsida</taxon>
        <taxon>eudicotyledons</taxon>
        <taxon>Gunneridae</taxon>
        <taxon>Pentapetalae</taxon>
        <taxon>rosids</taxon>
        <taxon>malvids</taxon>
        <taxon>Malvales</taxon>
        <taxon>Malvaceae</taxon>
        <taxon>Malvoideae</taxon>
        <taxon>Hibiscus</taxon>
    </lineage>
</organism>
<comment type="caution">
    <text evidence="7">The sequence shown here is derived from an EMBL/GenBank/DDBJ whole genome shotgun (WGS) entry which is preliminary data.</text>
</comment>
<evidence type="ECO:0000313" key="8">
    <source>
        <dbReference type="Proteomes" id="UP000436088"/>
    </source>
</evidence>
<evidence type="ECO:0000256" key="2">
    <source>
        <dbReference type="ARBA" id="ARBA00022676"/>
    </source>
</evidence>
<dbReference type="Proteomes" id="UP000436088">
    <property type="component" value="Unassembled WGS sequence"/>
</dbReference>
<dbReference type="InterPro" id="IPR036249">
    <property type="entry name" value="Thioredoxin-like_sf"/>
</dbReference>
<evidence type="ECO:0000313" key="7">
    <source>
        <dbReference type="EMBL" id="KAE8681620.1"/>
    </source>
</evidence>
<dbReference type="GO" id="GO:0005768">
    <property type="term" value="C:endosome"/>
    <property type="evidence" value="ECO:0007669"/>
    <property type="project" value="TreeGrafter"/>
</dbReference>
<keyword evidence="4" id="KW-0812">Transmembrane</keyword>
<evidence type="ECO:0000256" key="4">
    <source>
        <dbReference type="ARBA" id="ARBA00022968"/>
    </source>
</evidence>
<dbReference type="SUPFAM" id="SSF52833">
    <property type="entry name" value="Thioredoxin-like"/>
    <property type="match status" value="1"/>
</dbReference>
<protein>
    <submittedName>
        <fullName evidence="7">Xyloglucan 6-xylosyltransferase 2</fullName>
    </submittedName>
</protein>
<keyword evidence="3" id="KW-0808">Transferase</keyword>
<dbReference type="Gene3D" id="3.40.30.10">
    <property type="entry name" value="Glutaredoxin"/>
    <property type="match status" value="1"/>
</dbReference>
<evidence type="ECO:0000256" key="1">
    <source>
        <dbReference type="ARBA" id="ARBA00004323"/>
    </source>
</evidence>
<dbReference type="PANTHER" id="PTHR31311">
    <property type="entry name" value="XYLOGLUCAN 6-XYLOSYLTRANSFERASE 5-RELATED-RELATED"/>
    <property type="match status" value="1"/>
</dbReference>
<keyword evidence="2" id="KW-0328">Glycosyltransferase</keyword>
<evidence type="ECO:0000256" key="5">
    <source>
        <dbReference type="ARBA" id="ARBA00023034"/>
    </source>
</evidence>
<accession>A0A6A2YQH4</accession>
<dbReference type="GO" id="GO:0005802">
    <property type="term" value="C:trans-Golgi network"/>
    <property type="evidence" value="ECO:0007669"/>
    <property type="project" value="TreeGrafter"/>
</dbReference>
<reference evidence="7" key="1">
    <citation type="submission" date="2019-09" db="EMBL/GenBank/DDBJ databases">
        <title>Draft genome information of white flower Hibiscus syriacus.</title>
        <authorList>
            <person name="Kim Y.-M."/>
        </authorList>
    </citation>
    <scope>NUCLEOTIDE SEQUENCE [LARGE SCALE GENOMIC DNA]</scope>
    <source>
        <strain evidence="7">YM2019G1</strain>
    </source>
</reference>
<dbReference type="GO" id="GO:0009969">
    <property type="term" value="P:xyloglucan biosynthetic process"/>
    <property type="evidence" value="ECO:0007669"/>
    <property type="project" value="TreeGrafter"/>
</dbReference>
<dbReference type="Pfam" id="PF00085">
    <property type="entry name" value="Thioredoxin"/>
    <property type="match status" value="1"/>
</dbReference>
<keyword evidence="5" id="KW-0333">Golgi apparatus</keyword>
<dbReference type="GO" id="GO:0016758">
    <property type="term" value="F:hexosyltransferase activity"/>
    <property type="evidence" value="ECO:0007669"/>
    <property type="project" value="TreeGrafter"/>
</dbReference>
<evidence type="ECO:0000256" key="3">
    <source>
        <dbReference type="ARBA" id="ARBA00022679"/>
    </source>
</evidence>
<dbReference type="InterPro" id="IPR008630">
    <property type="entry name" value="Glyco_trans_34"/>
</dbReference>
<keyword evidence="4" id="KW-0735">Signal-anchor</keyword>
<dbReference type="GO" id="GO:0033843">
    <property type="term" value="F:xyloglucan 6-xylosyltransferase activity"/>
    <property type="evidence" value="ECO:0007669"/>
    <property type="project" value="TreeGrafter"/>
</dbReference>
<proteinExistence type="predicted"/>
<comment type="subcellular location">
    <subcellularLocation>
        <location evidence="1">Golgi apparatus membrane</location>
        <topology evidence="1">Single-pass type II membrane protein</topology>
    </subcellularLocation>
</comment>
<keyword evidence="8" id="KW-1185">Reference proteome</keyword>